<organism evidence="2 3">
    <name type="scientific">Kluyveromyces lactis (strain ATCC 8585 / CBS 2359 / DSM 70799 / NBRC 1267 / NRRL Y-1140 / WM37)</name>
    <name type="common">Yeast</name>
    <name type="synonym">Candida sphaerica</name>
    <dbReference type="NCBI Taxonomy" id="284590"/>
    <lineage>
        <taxon>Eukaryota</taxon>
        <taxon>Fungi</taxon>
        <taxon>Dikarya</taxon>
        <taxon>Ascomycota</taxon>
        <taxon>Saccharomycotina</taxon>
        <taxon>Saccharomycetes</taxon>
        <taxon>Saccharomycetales</taxon>
        <taxon>Saccharomycetaceae</taxon>
        <taxon>Kluyveromyces</taxon>
    </lineage>
</organism>
<keyword evidence="1" id="KW-0472">Membrane</keyword>
<gene>
    <name evidence="2" type="ORF">KLLA0_D00269g</name>
</gene>
<accession>B5FV71</accession>
<dbReference type="HOGENOM" id="CLU_1652417_0_0_1"/>
<dbReference type="KEGG" id="kla:KLLA0_D00269g"/>
<dbReference type="EMBL" id="CR382124">
    <property type="protein sequence ID" value="CAR64372.1"/>
    <property type="molecule type" value="Genomic_DNA"/>
</dbReference>
<evidence type="ECO:0000313" key="2">
    <source>
        <dbReference type="EMBL" id="CAR64372.1"/>
    </source>
</evidence>
<evidence type="ECO:0000256" key="1">
    <source>
        <dbReference type="SAM" id="Phobius"/>
    </source>
</evidence>
<dbReference type="GeneID" id="9487434"/>
<keyword evidence="1" id="KW-1133">Transmembrane helix</keyword>
<sequence>MRQITMSQNREDTCCVTVCNFECSVKPFNLARRTFSQPWQLRLYGRPQKKTEVKISRNKNRNKKHSSKDLQTFFIAAGVILALVLLQYQTCFAFFFFGFSFPVFLSNLHSLCVVHRKKLHVQSVDLGISKRSTQKNAALPIQMPVLRSSDNKIKKNSGFG</sequence>
<dbReference type="AlphaFoldDB" id="B5FV71"/>
<dbReference type="PaxDb" id="284590-B5FV71"/>
<feature type="transmembrane region" description="Helical" evidence="1">
    <location>
        <begin position="70"/>
        <end position="88"/>
    </location>
</feature>
<dbReference type="InParanoid" id="B5FV71"/>
<proteinExistence type="predicted"/>
<protein>
    <submittedName>
        <fullName evidence="2">KLLA0D00269p</fullName>
    </submittedName>
</protein>
<name>B5FV71_KLULA</name>
<evidence type="ECO:0000313" key="3">
    <source>
        <dbReference type="Proteomes" id="UP000000598"/>
    </source>
</evidence>
<keyword evidence="1" id="KW-0812">Transmembrane</keyword>
<feature type="transmembrane region" description="Helical" evidence="1">
    <location>
        <begin position="94"/>
        <end position="114"/>
    </location>
</feature>
<dbReference type="Proteomes" id="UP000000598">
    <property type="component" value="Chromosome D"/>
</dbReference>
<keyword evidence="3" id="KW-1185">Reference proteome</keyword>
<reference evidence="2 3" key="1">
    <citation type="journal article" date="2004" name="Nature">
        <title>Genome evolution in yeasts.</title>
        <authorList>
            <consortium name="Genolevures"/>
            <person name="Dujon B."/>
            <person name="Sherman D."/>
            <person name="Fischer G."/>
            <person name="Durrens P."/>
            <person name="Casaregola S."/>
            <person name="Lafontaine I."/>
            <person name="de Montigny J."/>
            <person name="Marck C."/>
            <person name="Neuveglise C."/>
            <person name="Talla E."/>
            <person name="Goffard N."/>
            <person name="Frangeul L."/>
            <person name="Aigle M."/>
            <person name="Anthouard V."/>
            <person name="Babour A."/>
            <person name="Barbe V."/>
            <person name="Barnay S."/>
            <person name="Blanchin S."/>
            <person name="Beckerich J.M."/>
            <person name="Beyne E."/>
            <person name="Bleykasten C."/>
            <person name="Boisrame A."/>
            <person name="Boyer J."/>
            <person name="Cattolico L."/>
            <person name="Confanioleri F."/>
            <person name="de Daruvar A."/>
            <person name="Despons L."/>
            <person name="Fabre E."/>
            <person name="Fairhead C."/>
            <person name="Ferry-Dumazet H."/>
            <person name="Groppi A."/>
            <person name="Hantraye F."/>
            <person name="Hennequin C."/>
            <person name="Jauniaux N."/>
            <person name="Joyet P."/>
            <person name="Kachouri R."/>
            <person name="Kerrest A."/>
            <person name="Koszul R."/>
            <person name="Lemaire M."/>
            <person name="Lesur I."/>
            <person name="Ma L."/>
            <person name="Muller H."/>
            <person name="Nicaud J.M."/>
            <person name="Nikolski M."/>
            <person name="Oztas S."/>
            <person name="Ozier-Kalogeropoulos O."/>
            <person name="Pellenz S."/>
            <person name="Potier S."/>
            <person name="Richard G.F."/>
            <person name="Straub M.L."/>
            <person name="Suleau A."/>
            <person name="Swennene D."/>
            <person name="Tekaia F."/>
            <person name="Wesolowski-Louvel M."/>
            <person name="Westhof E."/>
            <person name="Wirth B."/>
            <person name="Zeniou-Meyer M."/>
            <person name="Zivanovic I."/>
            <person name="Bolotin-Fukuhara M."/>
            <person name="Thierry A."/>
            <person name="Bouchier C."/>
            <person name="Caudron B."/>
            <person name="Scarpelli C."/>
            <person name="Gaillardin C."/>
            <person name="Weissenbach J."/>
            <person name="Wincker P."/>
            <person name="Souciet J.L."/>
        </authorList>
    </citation>
    <scope>NUCLEOTIDE SEQUENCE [LARGE SCALE GENOMIC DNA]</scope>
    <source>
        <strain evidence="3">ATCC 8585 / CBS 2359 / DSM 70799 / NBRC 1267 / NRRL Y-1140 / WM37</strain>
    </source>
</reference>
<dbReference type="RefSeq" id="XP_002999368.1">
    <property type="nucleotide sequence ID" value="XM_002999322.1"/>
</dbReference>